<name>A0A7V3JA99_UNCC3</name>
<dbReference type="EMBL" id="DTGG01000114">
    <property type="protein sequence ID" value="HFZ09186.1"/>
    <property type="molecule type" value="Genomic_DNA"/>
</dbReference>
<organism evidence="1">
    <name type="scientific">candidate division CPR3 bacterium</name>
    <dbReference type="NCBI Taxonomy" id="2268181"/>
    <lineage>
        <taxon>Bacteria</taxon>
        <taxon>Bacteria division CPR3</taxon>
    </lineage>
</organism>
<evidence type="ECO:0000313" key="1">
    <source>
        <dbReference type="EMBL" id="HFZ09186.1"/>
    </source>
</evidence>
<protein>
    <submittedName>
        <fullName evidence="1">Uncharacterized protein</fullName>
    </submittedName>
</protein>
<dbReference type="InterPro" id="IPR006311">
    <property type="entry name" value="TAT_signal"/>
</dbReference>
<reference evidence="1" key="1">
    <citation type="journal article" date="2020" name="mSystems">
        <title>Genome- and Community-Level Interaction Insights into Carbon Utilization and Element Cycling Functions of Hydrothermarchaeota in Hydrothermal Sediment.</title>
        <authorList>
            <person name="Zhou Z."/>
            <person name="Liu Y."/>
            <person name="Xu W."/>
            <person name="Pan J."/>
            <person name="Luo Z.H."/>
            <person name="Li M."/>
        </authorList>
    </citation>
    <scope>NUCLEOTIDE SEQUENCE [LARGE SCALE GENOMIC DNA]</scope>
    <source>
        <strain evidence="1">SpSt-757</strain>
    </source>
</reference>
<comment type="caution">
    <text evidence="1">The sequence shown here is derived from an EMBL/GenBank/DDBJ whole genome shotgun (WGS) entry which is preliminary data.</text>
</comment>
<proteinExistence type="predicted"/>
<dbReference type="AlphaFoldDB" id="A0A7V3JA99"/>
<sequence>MDKEISRREFLKLSEITGLSLLSIAAEGNPVRGFGDFIDRLILNQTKDYQSEYLQVRKITASQAAKYAQSVFGEEPYKFGIRDCAMFSAQFASYYGIPLERDITSPTNYDPKPPEEYLPDATTVKQVKWFEKANSFLKSDLIIYPKNAEIAKEEFWKNIADGSLVYLRTEGESQHGYDQYSHTAAFIGLDENQHPIFAEYAPIMQRGPETKRTLGQLLSMYRGKIPENLTACIVNVPEMAVKLWKERDEKVVPNSKTLLKAGYQEFLTVNINSGVATYWKKENGELRQKPFANGDLELFSVTGRNLLPRTTLAAKYQDFIDGKGTMTTNPFSSYSILKKDTACFYGTPLLVPRFYLTPPLIFELQDFAWVANFGNLGGATDIALINTLYLNPSGSISKVETRSDYTIHATPQRTRTQQDLLLRDEILSEANRKKTAPSPDSIHLTSGCVNFTPEVFEVVKKTLNPKTAIIFSYPDFPQDLQLANGGFSLAKDPLGGLSHMWGYTEI</sequence>
<gene>
    <name evidence="1" type="ORF">ENV41_03535</name>
</gene>
<accession>A0A7V3JA99</accession>
<dbReference type="PROSITE" id="PS51318">
    <property type="entry name" value="TAT"/>
    <property type="match status" value="1"/>
</dbReference>